<comment type="similarity">
    <text evidence="3">Belongs to the peptidase M20A family.</text>
</comment>
<dbReference type="GO" id="GO:0000328">
    <property type="term" value="C:fungal-type vacuole lumen"/>
    <property type="evidence" value="ECO:0007669"/>
    <property type="project" value="TreeGrafter"/>
</dbReference>
<evidence type="ECO:0000313" key="18">
    <source>
        <dbReference type="EMBL" id="GAV51372.1"/>
    </source>
</evidence>
<comment type="subcellular location">
    <subcellularLocation>
        <location evidence="2">Membrane</location>
        <topology evidence="2">Single-pass membrane protein</topology>
    </subcellularLocation>
</comment>
<dbReference type="Gene3D" id="3.30.70.360">
    <property type="match status" value="1"/>
</dbReference>
<accession>A0A1Q3A6P4</accession>
<evidence type="ECO:0000256" key="3">
    <source>
        <dbReference type="ARBA" id="ARBA00006247"/>
    </source>
</evidence>
<dbReference type="Gene3D" id="1.10.150.900">
    <property type="match status" value="1"/>
</dbReference>
<dbReference type="GO" id="GO:0051603">
    <property type="term" value="P:proteolysis involved in protein catabolic process"/>
    <property type="evidence" value="ECO:0007669"/>
    <property type="project" value="TreeGrafter"/>
</dbReference>
<evidence type="ECO:0000256" key="11">
    <source>
        <dbReference type="ARBA" id="ARBA00022843"/>
    </source>
</evidence>
<evidence type="ECO:0000256" key="5">
    <source>
        <dbReference type="ARBA" id="ARBA00022645"/>
    </source>
</evidence>
<feature type="binding site" evidence="16">
    <location>
        <position position="163"/>
    </location>
    <ligand>
        <name>Zn(2+)</name>
        <dbReference type="ChEBI" id="CHEBI:29105"/>
        <label>2</label>
    </ligand>
</feature>
<keyword evidence="12" id="KW-1133">Transmembrane helix</keyword>
<dbReference type="InterPro" id="IPR017141">
    <property type="entry name" value="Pept_M20_carboxypep"/>
</dbReference>
<dbReference type="Pfam" id="PF07687">
    <property type="entry name" value="M20_dimer"/>
    <property type="match status" value="1"/>
</dbReference>
<evidence type="ECO:0000259" key="17">
    <source>
        <dbReference type="Pfam" id="PF07687"/>
    </source>
</evidence>
<dbReference type="Proteomes" id="UP000187013">
    <property type="component" value="Unassembled WGS sequence"/>
</dbReference>
<proteinExistence type="inferred from homology"/>
<evidence type="ECO:0000256" key="13">
    <source>
        <dbReference type="ARBA" id="ARBA00023136"/>
    </source>
</evidence>
<keyword evidence="7" id="KW-0812">Transmembrane</keyword>
<dbReference type="SUPFAM" id="SSF55031">
    <property type="entry name" value="Bacterial exopeptidase dimerisation domain"/>
    <property type="match status" value="1"/>
</dbReference>
<organism evidence="18 19">
    <name type="scientific">Zygosaccharomyces rouxii</name>
    <dbReference type="NCBI Taxonomy" id="4956"/>
    <lineage>
        <taxon>Eukaryota</taxon>
        <taxon>Fungi</taxon>
        <taxon>Dikarya</taxon>
        <taxon>Ascomycota</taxon>
        <taxon>Saccharomycotina</taxon>
        <taxon>Saccharomycetes</taxon>
        <taxon>Saccharomycetales</taxon>
        <taxon>Saccharomycetaceae</taxon>
        <taxon>Zygosaccharomyces</taxon>
    </lineage>
</organism>
<dbReference type="InterPro" id="IPR047177">
    <property type="entry name" value="Pept_M20A"/>
</dbReference>
<feature type="binding site" evidence="16">
    <location>
        <position position="200"/>
    </location>
    <ligand>
        <name>Zn(2+)</name>
        <dbReference type="ChEBI" id="CHEBI:29105"/>
        <label>1</label>
    </ligand>
</feature>
<dbReference type="SUPFAM" id="SSF53187">
    <property type="entry name" value="Zn-dependent exopeptidases"/>
    <property type="match status" value="1"/>
</dbReference>
<comment type="cofactor">
    <cofactor evidence="1">
        <name>Zn(2+)</name>
        <dbReference type="ChEBI" id="CHEBI:29105"/>
    </cofactor>
</comment>
<dbReference type="GO" id="GO:0046872">
    <property type="term" value="F:metal ion binding"/>
    <property type="evidence" value="ECO:0007669"/>
    <property type="project" value="UniProtKB-KW"/>
</dbReference>
<keyword evidence="9" id="KW-0378">Hydrolase</keyword>
<feature type="binding site" evidence="16">
    <location>
        <position position="263"/>
    </location>
    <ligand>
        <name>Zn(2+)</name>
        <dbReference type="ChEBI" id="CHEBI:29105"/>
        <label>2</label>
    </ligand>
</feature>
<gene>
    <name evidence="18" type="ORF">ZYGR_0AD05550</name>
</gene>
<keyword evidence="10 16" id="KW-0862">Zinc</keyword>
<evidence type="ECO:0000256" key="15">
    <source>
        <dbReference type="PIRSR" id="PIRSR037217-1"/>
    </source>
</evidence>
<feature type="active site" description="Proton acceptor" evidence="15">
    <location>
        <position position="234"/>
    </location>
</feature>
<feature type="active site" evidence="15">
    <location>
        <position position="165"/>
    </location>
</feature>
<dbReference type="AlphaFoldDB" id="A0A1Q3A6P4"/>
<dbReference type="CDD" id="cd05674">
    <property type="entry name" value="M20_yscS"/>
    <property type="match status" value="1"/>
</dbReference>
<keyword evidence="4" id="KW-1017">Isopeptide bond</keyword>
<evidence type="ECO:0000256" key="1">
    <source>
        <dbReference type="ARBA" id="ARBA00001947"/>
    </source>
</evidence>
<comment type="caution">
    <text evidence="18">The sequence shown here is derived from an EMBL/GenBank/DDBJ whole genome shotgun (WGS) entry which is preliminary data.</text>
</comment>
<protein>
    <recommendedName>
        <fullName evidence="17">Peptidase M20 dimerisation domain-containing protein</fullName>
    </recommendedName>
</protein>
<evidence type="ECO:0000256" key="12">
    <source>
        <dbReference type="ARBA" id="ARBA00022989"/>
    </source>
</evidence>
<evidence type="ECO:0000256" key="8">
    <source>
        <dbReference type="ARBA" id="ARBA00022723"/>
    </source>
</evidence>
<keyword evidence="11" id="KW-0832">Ubl conjugation</keyword>
<evidence type="ECO:0000313" key="19">
    <source>
        <dbReference type="Proteomes" id="UP000187013"/>
    </source>
</evidence>
<name>A0A1Q3A6P4_ZYGRO</name>
<keyword evidence="6" id="KW-0645">Protease</keyword>
<reference evidence="18 19" key="1">
    <citation type="submission" date="2016-08" db="EMBL/GenBank/DDBJ databases">
        <title>Draft genome sequence of allopolyploid Zygosaccharomyces rouxii.</title>
        <authorList>
            <person name="Watanabe J."/>
            <person name="Uehara K."/>
            <person name="Mogi Y."/>
            <person name="Tsukioka Y."/>
        </authorList>
    </citation>
    <scope>NUCLEOTIDE SEQUENCE [LARGE SCALE GENOMIC DNA]</scope>
    <source>
        <strain evidence="18 19">NBRC 110957</strain>
    </source>
</reference>
<evidence type="ECO:0000256" key="6">
    <source>
        <dbReference type="ARBA" id="ARBA00022670"/>
    </source>
</evidence>
<dbReference type="OrthoDB" id="3064516at2759"/>
<dbReference type="EMBL" id="BDGX01000030">
    <property type="protein sequence ID" value="GAV51372.1"/>
    <property type="molecule type" value="Genomic_DNA"/>
</dbReference>
<keyword evidence="14" id="KW-0325">Glycoprotein</keyword>
<dbReference type="PIRSF" id="PIRSF037217">
    <property type="entry name" value="Carboxypeptidase_S"/>
    <property type="match status" value="1"/>
</dbReference>
<keyword evidence="8 16" id="KW-0479">Metal-binding</keyword>
<feature type="binding site" evidence="16">
    <location>
        <position position="200"/>
    </location>
    <ligand>
        <name>Zn(2+)</name>
        <dbReference type="ChEBI" id="CHEBI:29105"/>
        <label>2</label>
    </ligand>
</feature>
<feature type="domain" description="Peptidase M20 dimerisation" evidence="17">
    <location>
        <begin position="283"/>
        <end position="437"/>
    </location>
</feature>
<dbReference type="OMA" id="ICPLAPK"/>
<evidence type="ECO:0000256" key="10">
    <source>
        <dbReference type="ARBA" id="ARBA00022833"/>
    </source>
</evidence>
<dbReference type="InterPro" id="IPR002933">
    <property type="entry name" value="Peptidase_M20"/>
</dbReference>
<dbReference type="eggNOG" id="KOG2275">
    <property type="taxonomic scope" value="Eukaryota"/>
</dbReference>
<sequence>MIRLEDNKGDRPSQGFFSRHKKLLLGVGALLTLESGSLLYGVHHGGLPETTPVQGPTCGKIEPLAPSFNKSVELILHDAEFKKESIERFSGAIQISTEVEDVHPVPADDPDYYANFGEFHDYLAKIYPLTHEHLKLEKVNQFGLLYTWEGSDKELEPLVLMAHQDVVPVNKKTWDDWEYPPFSGYYDKETDYIWGRGACDCKNLLTAELEAIELLLKDGYTPDRTTIVSLGFDEESGGRQGAQHLAKFLEERYGPDSIYAIVDEGGGVTAFDDSTIIAVPVNAEKGYVDITYTINGHGGHSSVPPDHTTIGVAADLISRFENHPFEPTFTLDNPIYKFLTCAAEHSEDIPCSLKKDILNAPKSPKSKEQLTQFLASERSYRDLIRTTRAVDIINGGIKANALPEVTSFLVNHRIDIHSSVNETLQADLKYARKIAKKYGYGLSYNSEYLLPETELGTIEVAIVQSLEPAPVSPSSGPIWDTFAGTIQNVFENGVFAGRDDIQFYVSTYLMTGNTDTRYYWNLTKNIYRFIASIGDETVPKTIHSVNEHIRGEDHLSAIAFVYQYIVNAGSAK</sequence>
<dbReference type="PANTHER" id="PTHR45962:SF1">
    <property type="entry name" value="N-FATTY-ACYL-AMINO ACID SYNTHASE_HYDROLASE PM20D1"/>
    <property type="match status" value="1"/>
</dbReference>
<dbReference type="GO" id="GO:0004181">
    <property type="term" value="F:metallocarboxypeptidase activity"/>
    <property type="evidence" value="ECO:0007669"/>
    <property type="project" value="InterPro"/>
</dbReference>
<dbReference type="Gene3D" id="3.40.630.10">
    <property type="entry name" value="Zn peptidases"/>
    <property type="match status" value="1"/>
</dbReference>
<dbReference type="Pfam" id="PF01546">
    <property type="entry name" value="Peptidase_M20"/>
    <property type="match status" value="1"/>
</dbReference>
<evidence type="ECO:0000256" key="4">
    <source>
        <dbReference type="ARBA" id="ARBA00022499"/>
    </source>
</evidence>
<keyword evidence="13" id="KW-0472">Membrane</keyword>
<evidence type="ECO:0000256" key="7">
    <source>
        <dbReference type="ARBA" id="ARBA00022692"/>
    </source>
</evidence>
<dbReference type="FunFam" id="3.40.630.10:FF:000098">
    <property type="entry name" value="Gly-Xaa carboxypeptidase"/>
    <property type="match status" value="1"/>
</dbReference>
<feature type="binding site" evidence="16">
    <location>
        <position position="235"/>
    </location>
    <ligand>
        <name>Zn(2+)</name>
        <dbReference type="ChEBI" id="CHEBI:29105"/>
        <label>1</label>
    </ligand>
</feature>
<evidence type="ECO:0000256" key="2">
    <source>
        <dbReference type="ARBA" id="ARBA00004167"/>
    </source>
</evidence>
<evidence type="ECO:0000256" key="16">
    <source>
        <dbReference type="PIRSR" id="PIRSR037217-2"/>
    </source>
</evidence>
<feature type="binding site" evidence="16">
    <location>
        <position position="543"/>
    </location>
    <ligand>
        <name>Zn(2+)</name>
        <dbReference type="ChEBI" id="CHEBI:29105"/>
        <label>1</label>
    </ligand>
</feature>
<dbReference type="PANTHER" id="PTHR45962">
    <property type="entry name" value="N-FATTY-ACYL-AMINO ACID SYNTHASE/HYDROLASE PM20D1"/>
    <property type="match status" value="1"/>
</dbReference>
<evidence type="ECO:0000256" key="9">
    <source>
        <dbReference type="ARBA" id="ARBA00022801"/>
    </source>
</evidence>
<keyword evidence="5" id="KW-0121">Carboxypeptidase</keyword>
<dbReference type="InterPro" id="IPR011650">
    <property type="entry name" value="Peptidase_M20_dimer"/>
</dbReference>
<dbReference type="InterPro" id="IPR036264">
    <property type="entry name" value="Bact_exopeptidase_dim_dom"/>
</dbReference>
<dbReference type="GO" id="GO:0016020">
    <property type="term" value="C:membrane"/>
    <property type="evidence" value="ECO:0007669"/>
    <property type="project" value="UniProtKB-SubCell"/>
</dbReference>
<evidence type="ECO:0000256" key="14">
    <source>
        <dbReference type="ARBA" id="ARBA00023180"/>
    </source>
</evidence>